<proteinExistence type="predicted"/>
<evidence type="ECO:0000313" key="2">
    <source>
        <dbReference type="Proteomes" id="UP001281147"/>
    </source>
</evidence>
<protein>
    <submittedName>
        <fullName evidence="1">Uncharacterized protein</fullName>
    </submittedName>
</protein>
<dbReference type="EMBL" id="JAUTXU010000065">
    <property type="protein sequence ID" value="KAK3713056.1"/>
    <property type="molecule type" value="Genomic_DNA"/>
</dbReference>
<comment type="caution">
    <text evidence="1">The sequence shown here is derived from an EMBL/GenBank/DDBJ whole genome shotgun (WGS) entry which is preliminary data.</text>
</comment>
<accession>A0ACC3NB76</accession>
<keyword evidence="2" id="KW-1185">Reference proteome</keyword>
<reference evidence="1" key="1">
    <citation type="submission" date="2023-07" db="EMBL/GenBank/DDBJ databases">
        <title>Black Yeasts Isolated from many extreme environments.</title>
        <authorList>
            <person name="Coleine C."/>
            <person name="Stajich J.E."/>
            <person name="Selbmann L."/>
        </authorList>
    </citation>
    <scope>NUCLEOTIDE SEQUENCE</scope>
    <source>
        <strain evidence="1">CCFEE 5714</strain>
    </source>
</reference>
<gene>
    <name evidence="1" type="ORF">LTR37_008741</name>
</gene>
<evidence type="ECO:0000313" key="1">
    <source>
        <dbReference type="EMBL" id="KAK3713056.1"/>
    </source>
</evidence>
<dbReference type="Proteomes" id="UP001281147">
    <property type="component" value="Unassembled WGS sequence"/>
</dbReference>
<name>A0ACC3NB76_9PEZI</name>
<organism evidence="1 2">
    <name type="scientific">Vermiconidia calcicola</name>
    <dbReference type="NCBI Taxonomy" id="1690605"/>
    <lineage>
        <taxon>Eukaryota</taxon>
        <taxon>Fungi</taxon>
        <taxon>Dikarya</taxon>
        <taxon>Ascomycota</taxon>
        <taxon>Pezizomycotina</taxon>
        <taxon>Dothideomycetes</taxon>
        <taxon>Dothideomycetidae</taxon>
        <taxon>Mycosphaerellales</taxon>
        <taxon>Extremaceae</taxon>
        <taxon>Vermiconidia</taxon>
    </lineage>
</organism>
<sequence>MSPDRLVPSIITHFTKSHGSVRDLSPKHLHTSLSKVINRLERVYLVFDAVDEADITGTLQPFLELLTKLMNSPKVRMYATGRKYNHDVQVAFDKHLTIPIRADDGDLRTFIRSKMSAATSSEWLIDNDFQAKISRQLMRSAQGLFLVPALQLQRVLQEPTRGDMEDALQDLPSSLVGILDQNIHRILRQTPTRKSLGLNALMWLCNARRSLGCGELSDILSLDLSQKRSLSNKYRPSARAIVECCYGLTFLDEASETLHLVHLAVQEHILIREFQLFGEPMARRVARACFLFLLDPEFELGPVICSDPLSDIYDTQDELQHFLNRHLFFDYLSYNWGWHACGWAADPEVRSLLMRYLESPARTARSEQISPFLSGYSKRYWNLQHVWRLSSLHVACAFGLTEIACELIDTRKIDVDPVSSIGTTPLISAASSNQLGTMRALLDRGADPYKANWYGNALHCAAERNCLATLLELLAAGVDPNALSPIKRTALSCTIDRECVEAAEILLKNGRTTATSKCSFLVEIAIEGSINMLYEVVKGGYVSSEDRANAMRAIEARIDEGSRLDEARQLTQHLDGQHEQLLGSGGVLSHAKKMRQDTVLDLQDPSPPPSV</sequence>